<comment type="caution">
    <text evidence="2">The sequence shown here is derived from an EMBL/GenBank/DDBJ whole genome shotgun (WGS) entry which is preliminary data.</text>
</comment>
<dbReference type="Gene3D" id="2.30.42.10">
    <property type="match status" value="1"/>
</dbReference>
<dbReference type="AlphaFoldDB" id="A0A812W4E4"/>
<dbReference type="InterPro" id="IPR001478">
    <property type="entry name" value="PDZ"/>
</dbReference>
<keyword evidence="3" id="KW-1185">Reference proteome</keyword>
<name>A0A812W4E4_SYMPI</name>
<gene>
    <name evidence="2" type="primary">THO3</name>
    <name evidence="2" type="ORF">SPIL2461_LOCUS17783</name>
</gene>
<sequence length="189" mass="20666">MGSSLPDVFSMELEAPQLTYHELLQVCPLGGTGAVDLTRVERISDGRVVDLEEQPFNMQYMSRRWSRGAVIKAVGKNGVADRAGIKAGDIIVTINGEAVLNATLERVEELLAADLPVRLEVAQPVLEEPLYIREASTDLLTRLADDASEKAAAALMMDGFLMNDDLPQDTLDWLQCNIGRRGPMARSVL</sequence>
<dbReference type="InterPro" id="IPR041489">
    <property type="entry name" value="PDZ_6"/>
</dbReference>
<feature type="domain" description="PDZ" evidence="1">
    <location>
        <begin position="34"/>
        <end position="111"/>
    </location>
</feature>
<dbReference type="Pfam" id="PF17820">
    <property type="entry name" value="PDZ_6"/>
    <property type="match status" value="1"/>
</dbReference>
<evidence type="ECO:0000313" key="2">
    <source>
        <dbReference type="EMBL" id="CAE7658609.1"/>
    </source>
</evidence>
<evidence type="ECO:0000259" key="1">
    <source>
        <dbReference type="PROSITE" id="PS50106"/>
    </source>
</evidence>
<dbReference type="Proteomes" id="UP000649617">
    <property type="component" value="Unassembled WGS sequence"/>
</dbReference>
<dbReference type="PROSITE" id="PS50106">
    <property type="entry name" value="PDZ"/>
    <property type="match status" value="1"/>
</dbReference>
<dbReference type="EMBL" id="CAJNIZ010043382">
    <property type="protein sequence ID" value="CAE7658609.1"/>
    <property type="molecule type" value="Genomic_DNA"/>
</dbReference>
<reference evidence="2" key="1">
    <citation type="submission" date="2021-02" db="EMBL/GenBank/DDBJ databases">
        <authorList>
            <person name="Dougan E. K."/>
            <person name="Rhodes N."/>
            <person name="Thang M."/>
            <person name="Chan C."/>
        </authorList>
    </citation>
    <scope>NUCLEOTIDE SEQUENCE</scope>
</reference>
<accession>A0A812W4E4</accession>
<evidence type="ECO:0000313" key="3">
    <source>
        <dbReference type="Proteomes" id="UP000649617"/>
    </source>
</evidence>
<protein>
    <submittedName>
        <fullName evidence="2">THO3 protein</fullName>
    </submittedName>
</protein>
<dbReference type="InterPro" id="IPR036034">
    <property type="entry name" value="PDZ_sf"/>
</dbReference>
<dbReference type="SMART" id="SM00228">
    <property type="entry name" value="PDZ"/>
    <property type="match status" value="1"/>
</dbReference>
<dbReference type="SUPFAM" id="SSF50156">
    <property type="entry name" value="PDZ domain-like"/>
    <property type="match status" value="1"/>
</dbReference>
<organism evidence="2 3">
    <name type="scientific">Symbiodinium pilosum</name>
    <name type="common">Dinoflagellate</name>
    <dbReference type="NCBI Taxonomy" id="2952"/>
    <lineage>
        <taxon>Eukaryota</taxon>
        <taxon>Sar</taxon>
        <taxon>Alveolata</taxon>
        <taxon>Dinophyceae</taxon>
        <taxon>Suessiales</taxon>
        <taxon>Symbiodiniaceae</taxon>
        <taxon>Symbiodinium</taxon>
    </lineage>
</organism>
<dbReference type="OrthoDB" id="340259at2759"/>
<proteinExistence type="predicted"/>